<evidence type="ECO:0000313" key="5">
    <source>
        <dbReference type="Proteomes" id="UP000198310"/>
    </source>
</evidence>
<dbReference type="InterPro" id="IPR034505">
    <property type="entry name" value="Coproporphyrinogen-III_oxidase"/>
</dbReference>
<protein>
    <recommendedName>
        <fullName evidence="2">Heme chaperone HemW</fullName>
    </recommendedName>
</protein>
<evidence type="ECO:0000313" key="4">
    <source>
        <dbReference type="EMBL" id="SNR51277.1"/>
    </source>
</evidence>
<dbReference type="NCBIfam" id="TIGR00539">
    <property type="entry name" value="hemN_rel"/>
    <property type="match status" value="1"/>
</dbReference>
<keyword evidence="5" id="KW-1185">Reference proteome</keyword>
<comment type="function">
    <text evidence="2">Probably acts as a heme chaperone, transferring heme to an unknown acceptor. Binds one molecule of heme per monomer, possibly covalently. Binds 1 [4Fe-4S] cluster. The cluster is coordinated with 3 cysteines and an exchangeable S-adenosyl-L-methionine.</text>
</comment>
<proteinExistence type="inferred from homology"/>
<accession>A0A238WXM3</accession>
<dbReference type="GO" id="GO:0006779">
    <property type="term" value="P:porphyrin-containing compound biosynthetic process"/>
    <property type="evidence" value="ECO:0007669"/>
    <property type="project" value="InterPro"/>
</dbReference>
<dbReference type="SFLD" id="SFLDF00288">
    <property type="entry name" value="HemN-like__clustered_with_nucl"/>
    <property type="match status" value="1"/>
</dbReference>
<evidence type="ECO:0000256" key="2">
    <source>
        <dbReference type="RuleBase" id="RU364116"/>
    </source>
</evidence>
<name>A0A238WXM3_9BACT</name>
<dbReference type="PANTHER" id="PTHR13932:SF5">
    <property type="entry name" value="RADICAL S-ADENOSYL METHIONINE DOMAIN-CONTAINING PROTEIN 1, MITOCHONDRIAL"/>
    <property type="match status" value="1"/>
</dbReference>
<keyword evidence="2" id="KW-0949">S-adenosyl-L-methionine</keyword>
<reference evidence="5" key="1">
    <citation type="submission" date="2017-06" db="EMBL/GenBank/DDBJ databases">
        <authorList>
            <person name="Varghese N."/>
            <person name="Submissions S."/>
        </authorList>
    </citation>
    <scope>NUCLEOTIDE SEQUENCE [LARGE SCALE GENOMIC DNA]</scope>
    <source>
        <strain evidence="5">DSM 28041</strain>
    </source>
</reference>
<gene>
    <name evidence="4" type="ORF">SAMN06269173_103239</name>
</gene>
<dbReference type="CDD" id="cd01335">
    <property type="entry name" value="Radical_SAM"/>
    <property type="match status" value="1"/>
</dbReference>
<dbReference type="Pfam" id="PF06969">
    <property type="entry name" value="HemN_C"/>
    <property type="match status" value="1"/>
</dbReference>
<dbReference type="InterPro" id="IPR010723">
    <property type="entry name" value="HemN_C"/>
</dbReference>
<keyword evidence="2" id="KW-0963">Cytoplasm</keyword>
<dbReference type="InterPro" id="IPR058240">
    <property type="entry name" value="rSAM_sf"/>
</dbReference>
<organism evidence="4 5">
    <name type="scientific">Hymenobacter mucosus</name>
    <dbReference type="NCBI Taxonomy" id="1411120"/>
    <lineage>
        <taxon>Bacteria</taxon>
        <taxon>Pseudomonadati</taxon>
        <taxon>Bacteroidota</taxon>
        <taxon>Cytophagia</taxon>
        <taxon>Cytophagales</taxon>
        <taxon>Hymenobacteraceae</taxon>
        <taxon>Hymenobacter</taxon>
    </lineage>
</organism>
<dbReference type="RefSeq" id="WP_089332543.1">
    <property type="nucleotide sequence ID" value="NZ_FZNS01000003.1"/>
</dbReference>
<feature type="domain" description="Radical SAM core" evidence="3">
    <location>
        <begin position="1"/>
        <end position="235"/>
    </location>
</feature>
<evidence type="ECO:0000256" key="1">
    <source>
        <dbReference type="ARBA" id="ARBA00006100"/>
    </source>
</evidence>
<dbReference type="InterPro" id="IPR006638">
    <property type="entry name" value="Elp3/MiaA/NifB-like_rSAM"/>
</dbReference>
<dbReference type="SFLD" id="SFLDF00562">
    <property type="entry name" value="HemN-like__clustered_with_heat"/>
    <property type="match status" value="1"/>
</dbReference>
<keyword evidence="2" id="KW-0143">Chaperone</keyword>
<dbReference type="InterPro" id="IPR007197">
    <property type="entry name" value="rSAM"/>
</dbReference>
<sequence>MSGLYLHIPFCKQACHYCDFHFSTSLGLKGSVVEAVVRELALRHAYLGPHAVLNTIYFGGGTPSLLSAAELDALFAAIHKHFAVAPDAEITLEANPDDLTPPKLRELAASPINRLSIGLQSFHEPHLRLMNRAHSAQESTVAVQQAQAAGFENISVDLIYGVPAPDHRIWAQDMAAAFALEVPHLSCYALTIEPGTVFGRQAKKGRFLPPPDEFVAQQFEMLLEQMQRHSYQQYEISNFCQPGRESRHNSAYWQGVPYLGLGPSAHSFDGHNRQYTVANNHQYVQAVLEQGHVPATIEHLTTLDRANEYLMTSLRTAQGCNLTYLRDTLGVDLHQQHSVYLRELHRTGLAELTPSILRLTNRGKLLADHITLELFQSSDSATTGSSTPVNS</sequence>
<dbReference type="GO" id="GO:0005737">
    <property type="term" value="C:cytoplasm"/>
    <property type="evidence" value="ECO:0007669"/>
    <property type="project" value="UniProtKB-SubCell"/>
</dbReference>
<evidence type="ECO:0000259" key="3">
    <source>
        <dbReference type="PROSITE" id="PS51918"/>
    </source>
</evidence>
<dbReference type="Proteomes" id="UP000198310">
    <property type="component" value="Unassembled WGS sequence"/>
</dbReference>
<keyword evidence="2" id="KW-0408">Iron</keyword>
<keyword evidence="2" id="KW-0004">4Fe-4S</keyword>
<dbReference type="Pfam" id="PF04055">
    <property type="entry name" value="Radical_SAM"/>
    <property type="match status" value="1"/>
</dbReference>
<dbReference type="SFLD" id="SFLDG01065">
    <property type="entry name" value="anaerobic_coproporphyrinogen-I"/>
    <property type="match status" value="1"/>
</dbReference>
<dbReference type="AlphaFoldDB" id="A0A238WXM3"/>
<comment type="similarity">
    <text evidence="1">Belongs to the anaerobic coproporphyrinogen-III oxidase family. HemW subfamily.</text>
</comment>
<keyword evidence="2" id="KW-0479">Metal-binding</keyword>
<dbReference type="SFLD" id="SFLDS00029">
    <property type="entry name" value="Radical_SAM"/>
    <property type="match status" value="1"/>
</dbReference>
<dbReference type="EMBL" id="FZNS01000003">
    <property type="protein sequence ID" value="SNR51277.1"/>
    <property type="molecule type" value="Genomic_DNA"/>
</dbReference>
<comment type="subcellular location">
    <subcellularLocation>
        <location evidence="2">Cytoplasm</location>
    </subcellularLocation>
</comment>
<dbReference type="InterPro" id="IPR023404">
    <property type="entry name" value="rSAM_horseshoe"/>
</dbReference>
<keyword evidence="2" id="KW-0349">Heme</keyword>
<dbReference type="InterPro" id="IPR004559">
    <property type="entry name" value="HemW-like"/>
</dbReference>
<keyword evidence="2" id="KW-0411">Iron-sulfur</keyword>
<dbReference type="GO" id="GO:0051539">
    <property type="term" value="F:4 iron, 4 sulfur cluster binding"/>
    <property type="evidence" value="ECO:0007669"/>
    <property type="project" value="UniProtKB-UniRule"/>
</dbReference>
<dbReference type="SUPFAM" id="SSF102114">
    <property type="entry name" value="Radical SAM enzymes"/>
    <property type="match status" value="1"/>
</dbReference>
<dbReference type="SFLD" id="SFLDG01082">
    <property type="entry name" value="B12-binding_domain_containing"/>
    <property type="match status" value="1"/>
</dbReference>
<dbReference type="GO" id="GO:0046872">
    <property type="term" value="F:metal ion binding"/>
    <property type="evidence" value="ECO:0007669"/>
    <property type="project" value="UniProtKB-UniRule"/>
</dbReference>
<dbReference type="PROSITE" id="PS51918">
    <property type="entry name" value="RADICAL_SAM"/>
    <property type="match status" value="1"/>
</dbReference>
<dbReference type="SMART" id="SM00729">
    <property type="entry name" value="Elp3"/>
    <property type="match status" value="1"/>
</dbReference>
<dbReference type="GO" id="GO:0004109">
    <property type="term" value="F:coproporphyrinogen oxidase activity"/>
    <property type="evidence" value="ECO:0007669"/>
    <property type="project" value="InterPro"/>
</dbReference>
<dbReference type="PANTHER" id="PTHR13932">
    <property type="entry name" value="COPROPORPHYRINIGEN III OXIDASE"/>
    <property type="match status" value="1"/>
</dbReference>
<dbReference type="Gene3D" id="3.80.30.20">
    <property type="entry name" value="tm_1862 like domain"/>
    <property type="match status" value="1"/>
</dbReference>